<organism evidence="21 22">
    <name type="scientific">Patella caerulea</name>
    <name type="common">Rayed Mediterranean limpet</name>
    <dbReference type="NCBI Taxonomy" id="87958"/>
    <lineage>
        <taxon>Eukaryota</taxon>
        <taxon>Metazoa</taxon>
        <taxon>Spiralia</taxon>
        <taxon>Lophotrochozoa</taxon>
        <taxon>Mollusca</taxon>
        <taxon>Gastropoda</taxon>
        <taxon>Patellogastropoda</taxon>
        <taxon>Patelloidea</taxon>
        <taxon>Patellidae</taxon>
        <taxon>Patella</taxon>
    </lineage>
</organism>
<dbReference type="Pfam" id="PF00856">
    <property type="entry name" value="SET"/>
    <property type="match status" value="1"/>
</dbReference>
<evidence type="ECO:0000256" key="4">
    <source>
        <dbReference type="ARBA" id="ARBA00022491"/>
    </source>
</evidence>
<feature type="region of interest" description="Disordered" evidence="17">
    <location>
        <begin position="130"/>
        <end position="171"/>
    </location>
</feature>
<dbReference type="InterPro" id="IPR041291">
    <property type="entry name" value="TUDOR_5"/>
</dbReference>
<protein>
    <recommendedName>
        <fullName evidence="23">Histone-lysine N-methyltransferase SETDB1</fullName>
    </recommendedName>
</protein>
<feature type="domain" description="SET" evidence="18">
    <location>
        <begin position="809"/>
        <end position="1122"/>
    </location>
</feature>
<feature type="compositionally biased region" description="Polar residues" evidence="17">
    <location>
        <begin position="201"/>
        <end position="212"/>
    </location>
</feature>
<evidence type="ECO:0000259" key="18">
    <source>
        <dbReference type="PROSITE" id="PS50280"/>
    </source>
</evidence>
<keyword evidence="12" id="KW-0805">Transcription regulation</keyword>
<dbReference type="Pfam" id="PF05033">
    <property type="entry name" value="Pre-SET"/>
    <property type="match status" value="1"/>
</dbReference>
<dbReference type="SMART" id="SM00391">
    <property type="entry name" value="MBD"/>
    <property type="match status" value="1"/>
</dbReference>
<dbReference type="Pfam" id="PF18359">
    <property type="entry name" value="Tudor_5"/>
    <property type="match status" value="1"/>
</dbReference>
<evidence type="ECO:0000256" key="5">
    <source>
        <dbReference type="ARBA" id="ARBA00022603"/>
    </source>
</evidence>
<dbReference type="CDD" id="cd10517">
    <property type="entry name" value="SET_SETDB1"/>
    <property type="match status" value="1"/>
</dbReference>
<dbReference type="SMART" id="SM00468">
    <property type="entry name" value="PreSET"/>
    <property type="match status" value="1"/>
</dbReference>
<dbReference type="PANTHER" id="PTHR46024">
    <property type="entry name" value="HISTONE-LYSINE N-METHYLTRANSFERASE EGGLESS"/>
    <property type="match status" value="1"/>
</dbReference>
<dbReference type="InterPro" id="IPR003616">
    <property type="entry name" value="Post-SET_dom"/>
</dbReference>
<evidence type="ECO:0000256" key="2">
    <source>
        <dbReference type="ARBA" id="ARBA00004286"/>
    </source>
</evidence>
<dbReference type="AlphaFoldDB" id="A0AAN8QGV3"/>
<feature type="compositionally biased region" description="Low complexity" evidence="17">
    <location>
        <begin position="995"/>
        <end position="1011"/>
    </location>
</feature>
<keyword evidence="13 16" id="KW-0175">Coiled coil</keyword>
<dbReference type="GO" id="GO:0032259">
    <property type="term" value="P:methylation"/>
    <property type="evidence" value="ECO:0007669"/>
    <property type="project" value="UniProtKB-KW"/>
</dbReference>
<evidence type="ECO:0000259" key="19">
    <source>
        <dbReference type="PROSITE" id="PS50867"/>
    </source>
</evidence>
<dbReference type="InterPro" id="IPR046341">
    <property type="entry name" value="SET_dom_sf"/>
</dbReference>
<dbReference type="Pfam" id="PF01429">
    <property type="entry name" value="MBD"/>
    <property type="match status" value="1"/>
</dbReference>
<dbReference type="GO" id="GO:0010629">
    <property type="term" value="P:negative regulation of gene expression"/>
    <property type="evidence" value="ECO:0007669"/>
    <property type="project" value="TreeGrafter"/>
</dbReference>
<evidence type="ECO:0000256" key="14">
    <source>
        <dbReference type="ARBA" id="ARBA00023163"/>
    </source>
</evidence>
<keyword evidence="6" id="KW-0808">Transferase</keyword>
<dbReference type="Gene3D" id="2.170.270.10">
    <property type="entry name" value="SET domain"/>
    <property type="match status" value="2"/>
</dbReference>
<dbReference type="SUPFAM" id="SSF82199">
    <property type="entry name" value="SET domain"/>
    <property type="match status" value="1"/>
</dbReference>
<dbReference type="PANTHER" id="PTHR46024:SF1">
    <property type="entry name" value="HISTONE-LYSINE N-METHYLTRANSFERASE EGGLESS"/>
    <property type="match status" value="1"/>
</dbReference>
<dbReference type="InterPro" id="IPR001739">
    <property type="entry name" value="Methyl_CpG_DNA-bd"/>
</dbReference>
<keyword evidence="22" id="KW-1185">Reference proteome</keyword>
<dbReference type="Pfam" id="PF18358">
    <property type="entry name" value="Tudor_4"/>
    <property type="match status" value="1"/>
</dbReference>
<name>A0AAN8QGV3_PATCE</name>
<evidence type="ECO:0000313" key="21">
    <source>
        <dbReference type="EMBL" id="KAK6194789.1"/>
    </source>
</evidence>
<proteinExistence type="predicted"/>
<feature type="region of interest" description="Disordered" evidence="17">
    <location>
        <begin position="978"/>
        <end position="1053"/>
    </location>
</feature>
<dbReference type="InterPro" id="IPR007728">
    <property type="entry name" value="Pre-SET_dom"/>
</dbReference>
<keyword evidence="10" id="KW-0862">Zinc</keyword>
<keyword evidence="15" id="KW-0539">Nucleus</keyword>
<dbReference type="EMBL" id="JAZGQO010000001">
    <property type="protein sequence ID" value="KAK6194789.1"/>
    <property type="molecule type" value="Genomic_DNA"/>
</dbReference>
<feature type="region of interest" description="Disordered" evidence="17">
    <location>
        <begin position="441"/>
        <end position="491"/>
    </location>
</feature>
<dbReference type="GO" id="GO:0008270">
    <property type="term" value="F:zinc ion binding"/>
    <property type="evidence" value="ECO:0007669"/>
    <property type="project" value="InterPro"/>
</dbReference>
<dbReference type="SMART" id="SM00317">
    <property type="entry name" value="SET"/>
    <property type="match status" value="1"/>
</dbReference>
<sequence>MAEGTKLLKMDNIKLDDMKLDDINLDDLNSLIETVFEDVIKSDAIKKKFESDLQPLNLQLKSAEKKKKEIDKIFSECETSLVAFKKEIENEEKEEEDRSNKAKIAAKVAADAQRRVDLVIDDDDDDIKFVGSTFEPSSNRRPSMEASTRHDPTQNTPVLKHQRKDSLKEPQPSVANLRQALTQAIQKQIPPGGVPPAGSGMPSTKPIQQKKASNMDDPSKWPEIKEGKLVYAKKYNDIWYPATVLELQGSKSDANGVQYRVRFQSRGHKVLTGKHIAYYEPIHVILRVGSRVIAFYRDDDSPGGNSYYAGIVAEAPSLKNQRRFLIFFDDGYAQYSKADEIHKVISQSANVWEDVYPESQDFIRDYLKQYPERPMVRLQKGQGVQTEWNGKWWTAKVMEVDASLVKMYFQADRRTEWIYRGSTRLEPLFKALANLEANKNMSSNKGRRLDPMNSRKPRIVYSHGNEDDKNSDKNRSVARKSTGGIKQQKEAPAWEAPWLKYQRKAATAAAPSHTIPSTATTSTSNRKDIYATSSISTKVQTQDMASVLQERLASAESMDIDEEARGERLSTILDIKDKTRKRLIPHSCSSACLKDVDEDISKHKGRNPLLKPLLCSWERHVCKIKQSGKRVVLYRTPCARRLRSIEEVDKYLRMTDSQLTIDLFCMDPFLHTHTEFVPVKTFCDIKDLSYGKENVPISCVNGIDRQYPDYVEYSTVRIPAKGVKLNLAPEFLPGCDCTDGCRDASKCACQQLSVEHSSALGEKDAQTGSLGYTNRRLNEPIFTGIVECNVNCKCDERCHNRVVQNGLNLRLQVFKTEKRGWGLRCLDDIPKGGFICIYAGQLLTDTGANEDGKQYGDEYLAELDFIEVVERQKEGYESDVDDLDDEIEQDVDEEEEEEEEEEEDFREQHANNSGSDSEFSAKVDNSHQLIEKVHATRNRRKASDSQSEEGKITKIIIKRDQSNKEWISQKKTADWVGKIGEEGDKDDTDLDELPDIAPKTTATTKPSTTSTKKPKESARKSTGISRFGNLPNPKLHKTDHADDDEKKNAHPGTRSFFEDGQMCYIMDAKSMGNIGRYLNHSCEPNVFVQNIFVDTHDLRFPWVTFFAGTYIRAGTELTWDYNYEVGSVPDKVLYCYCGSSQCRGRLL</sequence>
<evidence type="ECO:0000256" key="8">
    <source>
        <dbReference type="ARBA" id="ARBA00022723"/>
    </source>
</evidence>
<reference evidence="21 22" key="1">
    <citation type="submission" date="2024-01" db="EMBL/GenBank/DDBJ databases">
        <title>The genome of the rayed Mediterranean limpet Patella caerulea (Linnaeus, 1758).</title>
        <authorList>
            <person name="Anh-Thu Weber A."/>
            <person name="Halstead-Nussloch G."/>
        </authorList>
    </citation>
    <scope>NUCLEOTIDE SEQUENCE [LARGE SCALE GENOMIC DNA]</scope>
    <source>
        <strain evidence="21">AATW-2023a</strain>
        <tissue evidence="21">Whole specimen</tissue>
    </source>
</reference>
<dbReference type="Gene3D" id="3.30.890.10">
    <property type="entry name" value="Methyl-cpg-binding Protein 2, Chain A"/>
    <property type="match status" value="1"/>
</dbReference>
<feature type="coiled-coil region" evidence="16">
    <location>
        <begin position="46"/>
        <end position="105"/>
    </location>
</feature>
<dbReference type="InterPro" id="IPR051516">
    <property type="entry name" value="SETDB_methyltransferase"/>
</dbReference>
<gene>
    <name evidence="21" type="ORF">SNE40_000346</name>
</gene>
<dbReference type="InterPro" id="IPR041292">
    <property type="entry name" value="Tudor_4"/>
</dbReference>
<evidence type="ECO:0000256" key="12">
    <source>
        <dbReference type="ARBA" id="ARBA00023015"/>
    </source>
</evidence>
<comment type="caution">
    <text evidence="21">The sequence shown here is derived from an EMBL/GenBank/DDBJ whole genome shotgun (WGS) entry which is preliminary data.</text>
</comment>
<dbReference type="InterPro" id="IPR001214">
    <property type="entry name" value="SET_dom"/>
</dbReference>
<dbReference type="InterPro" id="IPR016177">
    <property type="entry name" value="DNA-bd_dom_sf"/>
</dbReference>
<accession>A0AAN8QGV3</accession>
<feature type="region of interest" description="Disordered" evidence="17">
    <location>
        <begin position="875"/>
        <end position="922"/>
    </location>
</feature>
<dbReference type="PROSITE" id="PS50868">
    <property type="entry name" value="POST_SET"/>
    <property type="match status" value="1"/>
</dbReference>
<keyword evidence="5" id="KW-0489">Methyltransferase</keyword>
<feature type="region of interest" description="Disordered" evidence="17">
    <location>
        <begin position="190"/>
        <end position="220"/>
    </location>
</feature>
<feature type="compositionally biased region" description="Acidic residues" evidence="17">
    <location>
        <begin position="983"/>
        <end position="994"/>
    </location>
</feature>
<evidence type="ECO:0008006" key="23">
    <source>
        <dbReference type="Google" id="ProtNLM"/>
    </source>
</evidence>
<keyword evidence="14" id="KW-0804">Transcription</keyword>
<evidence type="ECO:0000256" key="10">
    <source>
        <dbReference type="ARBA" id="ARBA00022833"/>
    </source>
</evidence>
<evidence type="ECO:0000256" key="3">
    <source>
        <dbReference type="ARBA" id="ARBA00022454"/>
    </source>
</evidence>
<dbReference type="SUPFAM" id="SSF54171">
    <property type="entry name" value="DNA-binding domain"/>
    <property type="match status" value="1"/>
</dbReference>
<evidence type="ECO:0000259" key="20">
    <source>
        <dbReference type="PROSITE" id="PS50868"/>
    </source>
</evidence>
<evidence type="ECO:0000313" key="22">
    <source>
        <dbReference type="Proteomes" id="UP001347796"/>
    </source>
</evidence>
<evidence type="ECO:0000256" key="17">
    <source>
        <dbReference type="SAM" id="MobiDB-lite"/>
    </source>
</evidence>
<dbReference type="SMART" id="SM00333">
    <property type="entry name" value="TUDOR"/>
    <property type="match status" value="2"/>
</dbReference>
<dbReference type="CDD" id="cd21181">
    <property type="entry name" value="Tudor_SETDB1_rpt2"/>
    <property type="match status" value="1"/>
</dbReference>
<dbReference type="GO" id="GO:0003677">
    <property type="term" value="F:DNA binding"/>
    <property type="evidence" value="ECO:0007669"/>
    <property type="project" value="InterPro"/>
</dbReference>
<dbReference type="Gene3D" id="2.30.30.140">
    <property type="match status" value="3"/>
</dbReference>
<keyword evidence="8" id="KW-0479">Metal-binding</keyword>
<keyword evidence="4" id="KW-0678">Repressor</keyword>
<evidence type="ECO:0000256" key="1">
    <source>
        <dbReference type="ARBA" id="ARBA00004123"/>
    </source>
</evidence>
<keyword evidence="11" id="KW-0156">Chromatin regulator</keyword>
<dbReference type="InterPro" id="IPR002999">
    <property type="entry name" value="Tudor"/>
</dbReference>
<dbReference type="GO" id="GO:0070828">
    <property type="term" value="P:heterochromatin organization"/>
    <property type="evidence" value="ECO:0007669"/>
    <property type="project" value="TreeGrafter"/>
</dbReference>
<evidence type="ECO:0000256" key="6">
    <source>
        <dbReference type="ARBA" id="ARBA00022679"/>
    </source>
</evidence>
<feature type="compositionally biased region" description="Basic and acidic residues" evidence="17">
    <location>
        <begin position="1036"/>
        <end position="1048"/>
    </location>
</feature>
<dbReference type="GO" id="GO:0005694">
    <property type="term" value="C:chromosome"/>
    <property type="evidence" value="ECO:0007669"/>
    <property type="project" value="UniProtKB-SubCell"/>
</dbReference>
<dbReference type="PROSITE" id="PS50280">
    <property type="entry name" value="SET"/>
    <property type="match status" value="1"/>
</dbReference>
<dbReference type="PROSITE" id="PS50867">
    <property type="entry name" value="PRE_SET"/>
    <property type="match status" value="1"/>
</dbReference>
<dbReference type="GO" id="GO:0005634">
    <property type="term" value="C:nucleus"/>
    <property type="evidence" value="ECO:0007669"/>
    <property type="project" value="UniProtKB-SubCell"/>
</dbReference>
<feature type="domain" description="Post-SET" evidence="20">
    <location>
        <begin position="1131"/>
        <end position="1147"/>
    </location>
</feature>
<dbReference type="Proteomes" id="UP001347796">
    <property type="component" value="Unassembled WGS sequence"/>
</dbReference>
<evidence type="ECO:0000256" key="13">
    <source>
        <dbReference type="ARBA" id="ARBA00023054"/>
    </source>
</evidence>
<dbReference type="CDD" id="cd01395">
    <property type="entry name" value="HMT_MBD"/>
    <property type="match status" value="1"/>
</dbReference>
<keyword evidence="3" id="KW-0158">Chromosome</keyword>
<comment type="subcellular location">
    <subcellularLocation>
        <location evidence="2">Chromosome</location>
    </subcellularLocation>
    <subcellularLocation>
        <location evidence="1">Nucleus</location>
    </subcellularLocation>
</comment>
<dbReference type="CDD" id="cd20382">
    <property type="entry name" value="Tudor_SETDB1_rpt1"/>
    <property type="match status" value="1"/>
</dbReference>
<evidence type="ECO:0000256" key="9">
    <source>
        <dbReference type="ARBA" id="ARBA00022737"/>
    </source>
</evidence>
<keyword evidence="7" id="KW-0949">S-adenosyl-L-methionine</keyword>
<dbReference type="InterPro" id="IPR047232">
    <property type="entry name" value="SETDB1/2-like_MBD"/>
</dbReference>
<evidence type="ECO:0000256" key="16">
    <source>
        <dbReference type="SAM" id="Coils"/>
    </source>
</evidence>
<feature type="compositionally biased region" description="Acidic residues" evidence="17">
    <location>
        <begin position="877"/>
        <end position="905"/>
    </location>
</feature>
<feature type="domain" description="Pre-SET" evidence="19">
    <location>
        <begin position="733"/>
        <end position="806"/>
    </location>
</feature>
<evidence type="ECO:0000256" key="15">
    <source>
        <dbReference type="ARBA" id="ARBA00023242"/>
    </source>
</evidence>
<evidence type="ECO:0000256" key="7">
    <source>
        <dbReference type="ARBA" id="ARBA00022691"/>
    </source>
</evidence>
<dbReference type="GO" id="GO:0046974">
    <property type="term" value="F:histone H3K9 methyltransferase activity"/>
    <property type="evidence" value="ECO:0007669"/>
    <property type="project" value="TreeGrafter"/>
</dbReference>
<feature type="compositionally biased region" description="Basic and acidic residues" evidence="17">
    <location>
        <begin position="464"/>
        <end position="475"/>
    </location>
</feature>
<evidence type="ECO:0000256" key="11">
    <source>
        <dbReference type="ARBA" id="ARBA00022853"/>
    </source>
</evidence>
<keyword evidence="9" id="KW-0677">Repeat</keyword>